<organism evidence="1 2">
    <name type="scientific">Anopheles albimanus</name>
    <name type="common">New world malaria mosquito</name>
    <dbReference type="NCBI Taxonomy" id="7167"/>
    <lineage>
        <taxon>Eukaryota</taxon>
        <taxon>Metazoa</taxon>
        <taxon>Ecdysozoa</taxon>
        <taxon>Arthropoda</taxon>
        <taxon>Hexapoda</taxon>
        <taxon>Insecta</taxon>
        <taxon>Pterygota</taxon>
        <taxon>Neoptera</taxon>
        <taxon>Endopterygota</taxon>
        <taxon>Diptera</taxon>
        <taxon>Nematocera</taxon>
        <taxon>Culicoidea</taxon>
        <taxon>Culicidae</taxon>
        <taxon>Anophelinae</taxon>
        <taxon>Anopheles</taxon>
    </lineage>
</organism>
<dbReference type="EnsemblMetazoa" id="AALB014031-RA">
    <property type="protein sequence ID" value="AALB014031-PA"/>
    <property type="gene ID" value="AALB014031"/>
</dbReference>
<dbReference type="AlphaFoldDB" id="A0A182FWI6"/>
<proteinExistence type="predicted"/>
<sequence length="61" mass="6742">FWGFILLCLAAFAFFEESHFFAAGQSENEVDHPLDRSVPPRKPNPGGLPLGRGGFVPMPLR</sequence>
<protein>
    <submittedName>
        <fullName evidence="1">Uncharacterized protein</fullName>
    </submittedName>
</protein>
<reference evidence="1 2" key="1">
    <citation type="journal article" date="2017" name="G3 (Bethesda)">
        <title>The Physical Genome Mapping of Anopheles albimanus Corrected Scaffold Misassemblies and Identified Interarm Rearrangements in Genus Anopheles.</title>
        <authorList>
            <person name="Artemov G.N."/>
            <person name="Peery A.N."/>
            <person name="Jiang X."/>
            <person name="Tu Z."/>
            <person name="Stegniy V.N."/>
            <person name="Sharakhova M.V."/>
            <person name="Sharakhov I.V."/>
        </authorList>
    </citation>
    <scope>NUCLEOTIDE SEQUENCE [LARGE SCALE GENOMIC DNA]</scope>
    <source>
        <strain evidence="1 2">ALBI9_A</strain>
    </source>
</reference>
<reference evidence="1" key="2">
    <citation type="submission" date="2022-08" db="UniProtKB">
        <authorList>
            <consortium name="EnsemblMetazoa"/>
        </authorList>
    </citation>
    <scope>IDENTIFICATION</scope>
    <source>
        <strain evidence="1">STECLA/ALBI9_A</strain>
    </source>
</reference>
<accession>A0A182FWI6</accession>
<dbReference type="Proteomes" id="UP000069272">
    <property type="component" value="Chromosome 2L"/>
</dbReference>
<name>A0A182FWI6_ANOAL</name>
<evidence type="ECO:0000313" key="2">
    <source>
        <dbReference type="Proteomes" id="UP000069272"/>
    </source>
</evidence>
<keyword evidence="2" id="KW-1185">Reference proteome</keyword>
<evidence type="ECO:0000313" key="1">
    <source>
        <dbReference type="EnsemblMetazoa" id="AALB014031-PA"/>
    </source>
</evidence>